<dbReference type="InterPro" id="IPR032675">
    <property type="entry name" value="LRR_dom_sf"/>
</dbReference>
<dbReference type="Proteomes" id="UP001222325">
    <property type="component" value="Unassembled WGS sequence"/>
</dbReference>
<accession>A0AAD6U5B6</accession>
<evidence type="ECO:0000313" key="1">
    <source>
        <dbReference type="EMBL" id="KAJ7089274.1"/>
    </source>
</evidence>
<name>A0AAD6U5B6_9AGAR</name>
<reference evidence="1" key="1">
    <citation type="submission" date="2023-03" db="EMBL/GenBank/DDBJ databases">
        <title>Massive genome expansion in bonnet fungi (Mycena s.s.) driven by repeated elements and novel gene families across ecological guilds.</title>
        <authorList>
            <consortium name="Lawrence Berkeley National Laboratory"/>
            <person name="Harder C.B."/>
            <person name="Miyauchi S."/>
            <person name="Viragh M."/>
            <person name="Kuo A."/>
            <person name="Thoen E."/>
            <person name="Andreopoulos B."/>
            <person name="Lu D."/>
            <person name="Skrede I."/>
            <person name="Drula E."/>
            <person name="Henrissat B."/>
            <person name="Morin E."/>
            <person name="Kohler A."/>
            <person name="Barry K."/>
            <person name="LaButti K."/>
            <person name="Morin E."/>
            <person name="Salamov A."/>
            <person name="Lipzen A."/>
            <person name="Mereny Z."/>
            <person name="Hegedus B."/>
            <person name="Baldrian P."/>
            <person name="Stursova M."/>
            <person name="Weitz H."/>
            <person name="Taylor A."/>
            <person name="Grigoriev I.V."/>
            <person name="Nagy L.G."/>
            <person name="Martin F."/>
            <person name="Kauserud H."/>
        </authorList>
    </citation>
    <scope>NUCLEOTIDE SEQUENCE</scope>
    <source>
        <strain evidence="1">CBHHK173m</strain>
    </source>
</reference>
<dbReference type="Gene3D" id="3.80.10.10">
    <property type="entry name" value="Ribonuclease Inhibitor"/>
    <property type="match status" value="1"/>
</dbReference>
<gene>
    <name evidence="1" type="ORF">B0H15DRAFT_281672</name>
</gene>
<dbReference type="EMBL" id="JARJCN010000024">
    <property type="protein sequence ID" value="KAJ7089274.1"/>
    <property type="molecule type" value="Genomic_DNA"/>
</dbReference>
<evidence type="ECO:0000313" key="2">
    <source>
        <dbReference type="Proteomes" id="UP001222325"/>
    </source>
</evidence>
<keyword evidence="2" id="KW-1185">Reference proteome</keyword>
<sequence>MGHRRRHDHCRRRGDPDESQLLFATGDGLFETINSFRESLSSWLPDVQSLTMHRGSLPVHDILQGLRSLSDLQHFNSQLELGTDILSHLTGVPHLKTLHIGQEKESTIAKLVEVLEKRHRPSFPRLQSVRIDGTYHEHSMFLRLITSGSLESVHMKLTDLHPVDAPMFSLLTTPPTRLSSLRHFTFHTPDIAIPDYPRHTLFAMTMFEPLLACANLETFDIFFEALKVEFGDTDLERMADAWPKLVSLKVFSRYTQQIAWADPEVHLYTLWTLVEKCRHLCELEMPVDARVVGPFVPPHGVLPGLHTLQRMCLFLSRCGSTTYIADFLNLAFPNLVRFNAGPPDSKNHEHTWKKVRDALPNVAPPF</sequence>
<proteinExistence type="predicted"/>
<comment type="caution">
    <text evidence="1">The sequence shown here is derived from an EMBL/GenBank/DDBJ whole genome shotgun (WGS) entry which is preliminary data.</text>
</comment>
<organism evidence="1 2">
    <name type="scientific">Mycena belliarum</name>
    <dbReference type="NCBI Taxonomy" id="1033014"/>
    <lineage>
        <taxon>Eukaryota</taxon>
        <taxon>Fungi</taxon>
        <taxon>Dikarya</taxon>
        <taxon>Basidiomycota</taxon>
        <taxon>Agaricomycotina</taxon>
        <taxon>Agaricomycetes</taxon>
        <taxon>Agaricomycetidae</taxon>
        <taxon>Agaricales</taxon>
        <taxon>Marasmiineae</taxon>
        <taxon>Mycenaceae</taxon>
        <taxon>Mycena</taxon>
    </lineage>
</organism>
<dbReference type="AlphaFoldDB" id="A0AAD6U5B6"/>
<protein>
    <submittedName>
        <fullName evidence="1">Uncharacterized protein</fullName>
    </submittedName>
</protein>